<feature type="domain" description="HTH lysR-type" evidence="7">
    <location>
        <begin position="10"/>
        <end position="67"/>
    </location>
</feature>
<evidence type="ECO:0000256" key="3">
    <source>
        <dbReference type="ARBA" id="ARBA00023015"/>
    </source>
</evidence>
<evidence type="ECO:0000313" key="9">
    <source>
        <dbReference type="Proteomes" id="UP000254304"/>
    </source>
</evidence>
<dbReference type="InterPro" id="IPR036390">
    <property type="entry name" value="WH_DNA-bd_sf"/>
</dbReference>
<dbReference type="CDD" id="cd08422">
    <property type="entry name" value="PBP2_CrgA_like"/>
    <property type="match status" value="1"/>
</dbReference>
<accession>A0A377ND65</accession>
<evidence type="ECO:0000256" key="2">
    <source>
        <dbReference type="ARBA" id="ARBA00022491"/>
    </source>
</evidence>
<dbReference type="InterPro" id="IPR058163">
    <property type="entry name" value="LysR-type_TF_proteobact-type"/>
</dbReference>
<dbReference type="InterPro" id="IPR005119">
    <property type="entry name" value="LysR_subst-bd"/>
</dbReference>
<gene>
    <name evidence="8" type="primary">dmlR_15</name>
    <name evidence="8" type="ORF">NCTC12157_02304</name>
</gene>
<dbReference type="SUPFAM" id="SSF53850">
    <property type="entry name" value="Periplasmic binding protein-like II"/>
    <property type="match status" value="1"/>
</dbReference>
<protein>
    <submittedName>
        <fullName evidence="8">D-malate degradation protein R</fullName>
    </submittedName>
</protein>
<keyword evidence="6" id="KW-0812">Transmembrane</keyword>
<dbReference type="InterPro" id="IPR000847">
    <property type="entry name" value="LysR_HTH_N"/>
</dbReference>
<evidence type="ECO:0000256" key="5">
    <source>
        <dbReference type="ARBA" id="ARBA00023163"/>
    </source>
</evidence>
<dbReference type="Gene3D" id="1.10.10.10">
    <property type="entry name" value="Winged helix-like DNA-binding domain superfamily/Winged helix DNA-binding domain"/>
    <property type="match status" value="1"/>
</dbReference>
<dbReference type="PROSITE" id="PS50931">
    <property type="entry name" value="HTH_LYSR"/>
    <property type="match status" value="1"/>
</dbReference>
<proteinExistence type="inferred from homology"/>
<dbReference type="AlphaFoldDB" id="A0A377ND65"/>
<keyword evidence="4" id="KW-0238">DNA-binding</keyword>
<dbReference type="PANTHER" id="PTHR30537">
    <property type="entry name" value="HTH-TYPE TRANSCRIPTIONAL REGULATOR"/>
    <property type="match status" value="1"/>
</dbReference>
<dbReference type="PANTHER" id="PTHR30537:SF5">
    <property type="entry name" value="HTH-TYPE TRANSCRIPTIONAL ACTIVATOR TTDR-RELATED"/>
    <property type="match status" value="1"/>
</dbReference>
<dbReference type="Proteomes" id="UP000254304">
    <property type="component" value="Unassembled WGS sequence"/>
</dbReference>
<comment type="similarity">
    <text evidence="1">Belongs to the LysR transcriptional regulatory family.</text>
</comment>
<sequence>MNMMNSAGTDRIDLMRTFVRIVESGNLSAAALQLNTSQPTVSRRLQALERMLGVTLILRSTHAMKLTDDGERCYEQAKQLLERWAALEDELRVCDAEPVGRLRVRAPHAFGQNQLIEPLTRYLQRYPHVTIDWILNDNRPDFIAEDVDCVVQVGHDNDPSTIKVLLAEVPRIVVAAPSLLEKHPVNQLEELAQAPWVALNLFYRNEVVLRHGVDGSMQHINITPRMSTDSLNALRMSALSGLGVAMLSAWIVADDLASGKLVHVLPEWQAVALPIYLVYPYSSYYPARLRTFIAMIREVVPKFAEIAIPNGER</sequence>
<evidence type="ECO:0000256" key="1">
    <source>
        <dbReference type="ARBA" id="ARBA00009437"/>
    </source>
</evidence>
<keyword evidence="2" id="KW-0678">Repressor</keyword>
<dbReference type="PRINTS" id="PR00039">
    <property type="entry name" value="HTHLYSR"/>
</dbReference>
<keyword evidence="6" id="KW-0472">Membrane</keyword>
<feature type="transmembrane region" description="Helical" evidence="6">
    <location>
        <begin position="268"/>
        <end position="287"/>
    </location>
</feature>
<dbReference type="GO" id="GO:0043565">
    <property type="term" value="F:sequence-specific DNA binding"/>
    <property type="evidence" value="ECO:0007669"/>
    <property type="project" value="TreeGrafter"/>
</dbReference>
<evidence type="ECO:0000256" key="6">
    <source>
        <dbReference type="SAM" id="Phobius"/>
    </source>
</evidence>
<keyword evidence="6" id="KW-1133">Transmembrane helix</keyword>
<dbReference type="EMBL" id="UGGO01000001">
    <property type="protein sequence ID" value="STQ44582.1"/>
    <property type="molecule type" value="Genomic_DNA"/>
</dbReference>
<dbReference type="Pfam" id="PF03466">
    <property type="entry name" value="LysR_substrate"/>
    <property type="match status" value="1"/>
</dbReference>
<name>A0A377ND65_9GAMM</name>
<dbReference type="Pfam" id="PF00126">
    <property type="entry name" value="HTH_1"/>
    <property type="match status" value="1"/>
</dbReference>
<dbReference type="SUPFAM" id="SSF46785">
    <property type="entry name" value="Winged helix' DNA-binding domain"/>
    <property type="match status" value="1"/>
</dbReference>
<feature type="transmembrane region" description="Helical" evidence="6">
    <location>
        <begin position="233"/>
        <end position="253"/>
    </location>
</feature>
<keyword evidence="5" id="KW-0804">Transcription</keyword>
<evidence type="ECO:0000256" key="4">
    <source>
        <dbReference type="ARBA" id="ARBA00023125"/>
    </source>
</evidence>
<dbReference type="GO" id="GO:0003700">
    <property type="term" value="F:DNA-binding transcription factor activity"/>
    <property type="evidence" value="ECO:0007669"/>
    <property type="project" value="InterPro"/>
</dbReference>
<dbReference type="InterPro" id="IPR036388">
    <property type="entry name" value="WH-like_DNA-bd_sf"/>
</dbReference>
<organism evidence="8 9">
    <name type="scientific">Ewingella americana</name>
    <dbReference type="NCBI Taxonomy" id="41202"/>
    <lineage>
        <taxon>Bacteria</taxon>
        <taxon>Pseudomonadati</taxon>
        <taxon>Pseudomonadota</taxon>
        <taxon>Gammaproteobacteria</taxon>
        <taxon>Enterobacterales</taxon>
        <taxon>Yersiniaceae</taxon>
        <taxon>Ewingella</taxon>
    </lineage>
</organism>
<reference evidence="8 9" key="1">
    <citation type="submission" date="2018-06" db="EMBL/GenBank/DDBJ databases">
        <authorList>
            <consortium name="Pathogen Informatics"/>
            <person name="Doyle S."/>
        </authorList>
    </citation>
    <scope>NUCLEOTIDE SEQUENCE [LARGE SCALE GENOMIC DNA]</scope>
    <source>
        <strain evidence="8 9">NCTC12157</strain>
    </source>
</reference>
<evidence type="ECO:0000259" key="7">
    <source>
        <dbReference type="PROSITE" id="PS50931"/>
    </source>
</evidence>
<dbReference type="Gene3D" id="3.40.190.290">
    <property type="match status" value="1"/>
</dbReference>
<evidence type="ECO:0000313" key="8">
    <source>
        <dbReference type="EMBL" id="STQ44582.1"/>
    </source>
</evidence>
<dbReference type="GO" id="GO:0006351">
    <property type="term" value="P:DNA-templated transcription"/>
    <property type="evidence" value="ECO:0007669"/>
    <property type="project" value="TreeGrafter"/>
</dbReference>
<dbReference type="FunFam" id="1.10.10.10:FF:000001">
    <property type="entry name" value="LysR family transcriptional regulator"/>
    <property type="match status" value="1"/>
</dbReference>
<keyword evidence="3" id="KW-0805">Transcription regulation</keyword>